<organism evidence="8 9">
    <name type="scientific">Brevibacillus brevis</name>
    <name type="common">Bacillus brevis</name>
    <dbReference type="NCBI Taxonomy" id="1393"/>
    <lineage>
        <taxon>Bacteria</taxon>
        <taxon>Bacillati</taxon>
        <taxon>Bacillota</taxon>
        <taxon>Bacilli</taxon>
        <taxon>Bacillales</taxon>
        <taxon>Paenibacillaceae</taxon>
        <taxon>Brevibacillus</taxon>
    </lineage>
</organism>
<dbReference type="EMBL" id="CP134050">
    <property type="protein sequence ID" value="WNC17523.1"/>
    <property type="molecule type" value="Genomic_DNA"/>
</dbReference>
<dbReference type="PROSITE" id="PS50983">
    <property type="entry name" value="FE_B12_PBP"/>
    <property type="match status" value="1"/>
</dbReference>
<protein>
    <submittedName>
        <fullName evidence="8">Iron-siderophore ABC transporter substrate-binding protein</fullName>
    </submittedName>
</protein>
<feature type="region of interest" description="Disordered" evidence="5">
    <location>
        <begin position="29"/>
        <end position="62"/>
    </location>
</feature>
<feature type="domain" description="Fe/B12 periplasmic-binding" evidence="7">
    <location>
        <begin position="82"/>
        <end position="341"/>
    </location>
</feature>
<evidence type="ECO:0000313" key="9">
    <source>
        <dbReference type="Proteomes" id="UP001256827"/>
    </source>
</evidence>
<dbReference type="Proteomes" id="UP001256827">
    <property type="component" value="Chromosome"/>
</dbReference>
<feature type="chain" id="PRO_5045308484" evidence="6">
    <location>
        <begin position="23"/>
        <end position="341"/>
    </location>
</feature>
<evidence type="ECO:0000256" key="6">
    <source>
        <dbReference type="SAM" id="SignalP"/>
    </source>
</evidence>
<dbReference type="RefSeq" id="WP_310773840.1">
    <property type="nucleotide sequence ID" value="NZ_CP134050.1"/>
</dbReference>
<reference evidence="8 9" key="1">
    <citation type="submission" date="2023-09" db="EMBL/GenBank/DDBJ databases">
        <title>Complete Genome and Methylome dissection of Bacillus brevis NEB573 original source of BbsI restriction endonuclease.</title>
        <authorList>
            <person name="Fomenkov A."/>
            <person name="Roberts R.D."/>
        </authorList>
    </citation>
    <scope>NUCLEOTIDE SEQUENCE [LARGE SCALE GENOMIC DNA]</scope>
    <source>
        <strain evidence="8 9">NEB573</strain>
    </source>
</reference>
<feature type="compositionally biased region" description="Polar residues" evidence="5">
    <location>
        <begin position="29"/>
        <end position="40"/>
    </location>
</feature>
<evidence type="ECO:0000256" key="2">
    <source>
        <dbReference type="ARBA" id="ARBA00008814"/>
    </source>
</evidence>
<proteinExistence type="inferred from homology"/>
<keyword evidence="4 6" id="KW-0732">Signal</keyword>
<comment type="subcellular location">
    <subcellularLocation>
        <location evidence="1">Cell envelope</location>
    </subcellularLocation>
</comment>
<dbReference type="SUPFAM" id="SSF53807">
    <property type="entry name" value="Helical backbone' metal receptor"/>
    <property type="match status" value="1"/>
</dbReference>
<keyword evidence="3" id="KW-0813">Transport</keyword>
<gene>
    <name evidence="8" type="ORF">RGB73_14820</name>
</gene>
<dbReference type="PROSITE" id="PS51257">
    <property type="entry name" value="PROKAR_LIPOPROTEIN"/>
    <property type="match status" value="1"/>
</dbReference>
<dbReference type="InterPro" id="IPR002491">
    <property type="entry name" value="ABC_transptr_periplasmic_BD"/>
</dbReference>
<dbReference type="Pfam" id="PF01497">
    <property type="entry name" value="Peripla_BP_2"/>
    <property type="match status" value="1"/>
</dbReference>
<sequence>MDQRKMFPYVLALMLALVFALAGCGSGTESASTAQTSTPRSAEAPKSEAPGQQAPASDAKGQEVRTVKHAMGTTEVKGTPVRVVTLYQGATDAALLLGVKPVGAVESWIEQPWYNYIRDKMEGVTNLGSENQPNIEEIVALKPDLIIGAKTRHEKIYEQLSAIAPTVMEEEVHLWKNTLQLSAEALNKKEEEQKFLADWGKQVADFKQKMGDKLNLKAGIVDFRPDHARIVYTGFSALVLDELGIARPAAQKGEEWGVKLTSKENIPQMEADIIFDQTSTTRDDGRLDLRKEWTGHPLWKTLTAVKNNRVYEVDTAVWNNGSGPLAAQEMLKDLVEFYGLK</sequence>
<dbReference type="PANTHER" id="PTHR30532">
    <property type="entry name" value="IRON III DICITRATE-BINDING PERIPLASMIC PROTEIN"/>
    <property type="match status" value="1"/>
</dbReference>
<comment type="similarity">
    <text evidence="2">Belongs to the bacterial solute-binding protein 8 family.</text>
</comment>
<name>A0ABY9TC62_BREBE</name>
<evidence type="ECO:0000256" key="4">
    <source>
        <dbReference type="ARBA" id="ARBA00022729"/>
    </source>
</evidence>
<feature type="signal peptide" evidence="6">
    <location>
        <begin position="1"/>
        <end position="22"/>
    </location>
</feature>
<dbReference type="PANTHER" id="PTHR30532:SF21">
    <property type="entry name" value="SIDEROPHORE-BINDING LIPOPROTEIN YFIY-RELATED"/>
    <property type="match status" value="1"/>
</dbReference>
<dbReference type="CDD" id="cd01146">
    <property type="entry name" value="FhuD"/>
    <property type="match status" value="1"/>
</dbReference>
<evidence type="ECO:0000313" key="8">
    <source>
        <dbReference type="EMBL" id="WNC17523.1"/>
    </source>
</evidence>
<keyword evidence="9" id="KW-1185">Reference proteome</keyword>
<dbReference type="InterPro" id="IPR051313">
    <property type="entry name" value="Bact_iron-sidero_bind"/>
</dbReference>
<evidence type="ECO:0000256" key="5">
    <source>
        <dbReference type="SAM" id="MobiDB-lite"/>
    </source>
</evidence>
<evidence type="ECO:0000256" key="1">
    <source>
        <dbReference type="ARBA" id="ARBA00004196"/>
    </source>
</evidence>
<dbReference type="Gene3D" id="3.40.50.1980">
    <property type="entry name" value="Nitrogenase molybdenum iron protein domain"/>
    <property type="match status" value="2"/>
</dbReference>
<evidence type="ECO:0000259" key="7">
    <source>
        <dbReference type="PROSITE" id="PS50983"/>
    </source>
</evidence>
<accession>A0ABY9TC62</accession>
<evidence type="ECO:0000256" key="3">
    <source>
        <dbReference type="ARBA" id="ARBA00022448"/>
    </source>
</evidence>